<name>A0A9J6GJ77_HAELO</name>
<evidence type="ECO:0000259" key="2">
    <source>
        <dbReference type="Pfam" id="PF13843"/>
    </source>
</evidence>
<dbReference type="OrthoDB" id="6425557at2759"/>
<accession>A0A9J6GJ77</accession>
<dbReference type="EMBL" id="JABSTR010000009">
    <property type="protein sequence ID" value="KAH9378542.1"/>
    <property type="molecule type" value="Genomic_DNA"/>
</dbReference>
<keyword evidence="4" id="KW-1185">Reference proteome</keyword>
<dbReference type="PANTHER" id="PTHR46599:SF3">
    <property type="entry name" value="PIGGYBAC TRANSPOSABLE ELEMENT-DERIVED PROTEIN 4"/>
    <property type="match status" value="1"/>
</dbReference>
<dbReference type="AlphaFoldDB" id="A0A9J6GJ77"/>
<organism evidence="3 4">
    <name type="scientific">Haemaphysalis longicornis</name>
    <name type="common">Bush tick</name>
    <dbReference type="NCBI Taxonomy" id="44386"/>
    <lineage>
        <taxon>Eukaryota</taxon>
        <taxon>Metazoa</taxon>
        <taxon>Ecdysozoa</taxon>
        <taxon>Arthropoda</taxon>
        <taxon>Chelicerata</taxon>
        <taxon>Arachnida</taxon>
        <taxon>Acari</taxon>
        <taxon>Parasitiformes</taxon>
        <taxon>Ixodida</taxon>
        <taxon>Ixodoidea</taxon>
        <taxon>Ixodidae</taxon>
        <taxon>Haemaphysalinae</taxon>
        <taxon>Haemaphysalis</taxon>
    </lineage>
</organism>
<dbReference type="Proteomes" id="UP000821853">
    <property type="component" value="Unassembled WGS sequence"/>
</dbReference>
<feature type="domain" description="PiggyBac transposable element-derived protein" evidence="2">
    <location>
        <begin position="8"/>
        <end position="65"/>
    </location>
</feature>
<dbReference type="OMA" id="RRESHYI"/>
<reference evidence="3 4" key="1">
    <citation type="journal article" date="2020" name="Cell">
        <title>Large-Scale Comparative Analyses of Tick Genomes Elucidate Their Genetic Diversity and Vector Capacities.</title>
        <authorList>
            <consortium name="Tick Genome and Microbiome Consortium (TIGMIC)"/>
            <person name="Jia N."/>
            <person name="Wang J."/>
            <person name="Shi W."/>
            <person name="Du L."/>
            <person name="Sun Y."/>
            <person name="Zhan W."/>
            <person name="Jiang J.F."/>
            <person name="Wang Q."/>
            <person name="Zhang B."/>
            <person name="Ji P."/>
            <person name="Bell-Sakyi L."/>
            <person name="Cui X.M."/>
            <person name="Yuan T.T."/>
            <person name="Jiang B.G."/>
            <person name="Yang W.F."/>
            <person name="Lam T.T."/>
            <person name="Chang Q.C."/>
            <person name="Ding S.J."/>
            <person name="Wang X.J."/>
            <person name="Zhu J.G."/>
            <person name="Ruan X.D."/>
            <person name="Zhao L."/>
            <person name="Wei J.T."/>
            <person name="Ye R.Z."/>
            <person name="Que T.C."/>
            <person name="Du C.H."/>
            <person name="Zhou Y.H."/>
            <person name="Cheng J.X."/>
            <person name="Dai P.F."/>
            <person name="Guo W.B."/>
            <person name="Han X.H."/>
            <person name="Huang E.J."/>
            <person name="Li L.F."/>
            <person name="Wei W."/>
            <person name="Gao Y.C."/>
            <person name="Liu J.Z."/>
            <person name="Shao H.Z."/>
            <person name="Wang X."/>
            <person name="Wang C.C."/>
            <person name="Yang T.C."/>
            <person name="Huo Q.B."/>
            <person name="Li W."/>
            <person name="Chen H.Y."/>
            <person name="Chen S.E."/>
            <person name="Zhou L.G."/>
            <person name="Ni X.B."/>
            <person name="Tian J.H."/>
            <person name="Sheng Y."/>
            <person name="Liu T."/>
            <person name="Pan Y.S."/>
            <person name="Xia L.Y."/>
            <person name="Li J."/>
            <person name="Zhao F."/>
            <person name="Cao W.C."/>
        </authorList>
    </citation>
    <scope>NUCLEOTIDE SEQUENCE [LARGE SCALE GENOMIC DNA]</scope>
    <source>
        <strain evidence="3">HaeL-2018</strain>
    </source>
</reference>
<gene>
    <name evidence="3" type="ORF">HPB48_003354</name>
</gene>
<comment type="caution">
    <text evidence="3">The sequence shown here is derived from an EMBL/GenBank/DDBJ whole genome shotgun (WGS) entry which is preliminary data.</text>
</comment>
<proteinExistence type="predicted"/>
<evidence type="ECO:0000256" key="1">
    <source>
        <dbReference type="SAM" id="MobiDB-lite"/>
    </source>
</evidence>
<dbReference type="Pfam" id="PF13843">
    <property type="entry name" value="DDE_Tnp_1_7"/>
    <property type="match status" value="1"/>
</dbReference>
<dbReference type="VEuPathDB" id="VectorBase:HLOH_064885"/>
<protein>
    <recommendedName>
        <fullName evidence="2">PiggyBac transposable element-derived protein domain-containing protein</fullName>
    </recommendedName>
</protein>
<sequence length="177" mass="20299">MQDVVTRRNVQVSKPTIALDYHNTVGGVDQSDQNLSYYPSLGKGQNVYYKKLLRHFLEIAIFNAFTLYKKSGGRLSHLDLRVQPVEVVLEKSLHTLPLAGRRSDSSLTRLKCRHFPRKILPKPKNQEPMRGGVVCTRAQSKDASKKSRKEKRFWCEDSQVGLCVTPCFEIYHTNSDY</sequence>
<feature type="region of interest" description="Disordered" evidence="1">
    <location>
        <begin position="121"/>
        <end position="141"/>
    </location>
</feature>
<evidence type="ECO:0000313" key="4">
    <source>
        <dbReference type="Proteomes" id="UP000821853"/>
    </source>
</evidence>
<dbReference type="PANTHER" id="PTHR46599">
    <property type="entry name" value="PIGGYBAC TRANSPOSABLE ELEMENT-DERIVED PROTEIN 4"/>
    <property type="match status" value="1"/>
</dbReference>
<dbReference type="InterPro" id="IPR029526">
    <property type="entry name" value="PGBD"/>
</dbReference>
<evidence type="ECO:0000313" key="3">
    <source>
        <dbReference type="EMBL" id="KAH9378542.1"/>
    </source>
</evidence>